<feature type="compositionally biased region" description="Acidic residues" evidence="1">
    <location>
        <begin position="72"/>
        <end position="86"/>
    </location>
</feature>
<keyword evidence="3" id="KW-1185">Reference proteome</keyword>
<protein>
    <recommendedName>
        <fullName evidence="4">Serine kinase/phosphatase</fullName>
    </recommendedName>
</protein>
<evidence type="ECO:0000256" key="1">
    <source>
        <dbReference type="SAM" id="MobiDB-lite"/>
    </source>
</evidence>
<name>A0ABR6NAZ9_9SPHN</name>
<comment type="caution">
    <text evidence="2">The sequence shown here is derived from an EMBL/GenBank/DDBJ whole genome shotgun (WGS) entry which is preliminary data.</text>
</comment>
<feature type="compositionally biased region" description="Basic and acidic residues" evidence="1">
    <location>
        <begin position="1"/>
        <end position="10"/>
    </location>
</feature>
<evidence type="ECO:0000313" key="2">
    <source>
        <dbReference type="EMBL" id="MBB5984462.1"/>
    </source>
</evidence>
<evidence type="ECO:0008006" key="4">
    <source>
        <dbReference type="Google" id="ProtNLM"/>
    </source>
</evidence>
<accession>A0ABR6NAZ9</accession>
<feature type="region of interest" description="Disordered" evidence="1">
    <location>
        <begin position="1"/>
        <end position="92"/>
    </location>
</feature>
<gene>
    <name evidence="2" type="ORF">HNP60_000436</name>
</gene>
<reference evidence="2 3" key="1">
    <citation type="submission" date="2020-08" db="EMBL/GenBank/DDBJ databases">
        <title>Exploring microbial biodiversity for novel pathways involved in the catabolism of aromatic compounds derived from lignin.</title>
        <authorList>
            <person name="Elkins J."/>
        </authorList>
    </citation>
    <scope>NUCLEOTIDE SEQUENCE [LARGE SCALE GENOMIC DNA]</scope>
    <source>
        <strain evidence="2 3">B1D3A</strain>
    </source>
</reference>
<proteinExistence type="predicted"/>
<evidence type="ECO:0000313" key="3">
    <source>
        <dbReference type="Proteomes" id="UP001138540"/>
    </source>
</evidence>
<sequence length="92" mass="10075">MNNDPARENAEQDESDTQAQDVASDALENPWRGGEETEHGGRPNVAQVIPDDVQDVVDHMTDMERSGRIDMDAFEGEENMDDEDGSVPDTGA</sequence>
<organism evidence="2 3">
    <name type="scientific">Sphingobium lignivorans</name>
    <dbReference type="NCBI Taxonomy" id="2735886"/>
    <lineage>
        <taxon>Bacteria</taxon>
        <taxon>Pseudomonadati</taxon>
        <taxon>Pseudomonadota</taxon>
        <taxon>Alphaproteobacteria</taxon>
        <taxon>Sphingomonadales</taxon>
        <taxon>Sphingomonadaceae</taxon>
        <taxon>Sphingobium</taxon>
    </lineage>
</organism>
<feature type="compositionally biased region" description="Basic and acidic residues" evidence="1">
    <location>
        <begin position="56"/>
        <end position="71"/>
    </location>
</feature>
<dbReference type="Proteomes" id="UP001138540">
    <property type="component" value="Unassembled WGS sequence"/>
</dbReference>
<dbReference type="EMBL" id="JACHKA010000001">
    <property type="protein sequence ID" value="MBB5984462.1"/>
    <property type="molecule type" value="Genomic_DNA"/>
</dbReference>